<feature type="region of interest" description="Disordered" evidence="5">
    <location>
        <begin position="373"/>
        <end position="423"/>
    </location>
</feature>
<dbReference type="Proteomes" id="UP000064967">
    <property type="component" value="Chromosome"/>
</dbReference>
<organism evidence="8 9">
    <name type="scientific">Labilithrix luteola</name>
    <dbReference type="NCBI Taxonomy" id="1391654"/>
    <lineage>
        <taxon>Bacteria</taxon>
        <taxon>Pseudomonadati</taxon>
        <taxon>Myxococcota</taxon>
        <taxon>Polyangia</taxon>
        <taxon>Polyangiales</taxon>
        <taxon>Labilitrichaceae</taxon>
        <taxon>Labilithrix</taxon>
    </lineage>
</organism>
<keyword evidence="8" id="KW-0723">Serine/threonine-protein kinase</keyword>
<keyword evidence="6" id="KW-1133">Transmembrane helix</keyword>
<dbReference type="PANTHER" id="PTHR43289">
    <property type="entry name" value="MITOGEN-ACTIVATED PROTEIN KINASE KINASE KINASE 20-RELATED"/>
    <property type="match status" value="1"/>
</dbReference>
<protein>
    <submittedName>
        <fullName evidence="8">Serine/threonine protein kinase PpkA</fullName>
    </submittedName>
</protein>
<dbReference type="PROSITE" id="PS50011">
    <property type="entry name" value="PROTEIN_KINASE_DOM"/>
    <property type="match status" value="1"/>
</dbReference>
<evidence type="ECO:0000256" key="6">
    <source>
        <dbReference type="SAM" id="Phobius"/>
    </source>
</evidence>
<evidence type="ECO:0000256" key="3">
    <source>
        <dbReference type="ARBA" id="ARBA00022777"/>
    </source>
</evidence>
<keyword evidence="2" id="KW-0547">Nucleotide-binding</keyword>
<sequence length="423" mass="45460">MPFPTPGQPFGRYLVEVLLARGGMGSVFRALDTETGKHVAVKVLREDRLESQDEDAARFLREGRIASKLEHPNIVAIHEVGEVDGVPFLAMEWVDGLPLSETIRGGLSPEAQHRLLLEIAEALTFAHEHAIIHRDVKPANVLVDADGKVKLVDFGIARHAEPSLDPATFETRANMILGTPSYMAPEQMASSKVTTAADQFAWGVLAYEVMTGSHPRDVVPGFPFHAPKAEFWRTDVPEKVGRVVRRATSLDPALRFESMQALVVAWREALTEDTLKTVAHRSLSERPRDHAAVPKVGPSRRLGRAAMVATLVAGLGFGAFILPTNRPRSMPIAGTSSSLPSAVTSSATRAADASDATSLTAVADASAAVPRAEFTTTPSASARAARRTTTRAAESERSSAPDNVAPAKAVVATDDPLKDIERR</sequence>
<dbReference type="Gene3D" id="3.30.200.20">
    <property type="entry name" value="Phosphorylase Kinase, domain 1"/>
    <property type="match status" value="1"/>
</dbReference>
<evidence type="ECO:0000256" key="1">
    <source>
        <dbReference type="ARBA" id="ARBA00022679"/>
    </source>
</evidence>
<gene>
    <name evidence="8" type="ORF">AKJ09_01363</name>
</gene>
<dbReference type="Gene3D" id="1.10.510.10">
    <property type="entry name" value="Transferase(Phosphotransferase) domain 1"/>
    <property type="match status" value="1"/>
</dbReference>
<keyword evidence="9" id="KW-1185">Reference proteome</keyword>
<feature type="domain" description="Protein kinase" evidence="7">
    <location>
        <begin position="13"/>
        <end position="270"/>
    </location>
</feature>
<accession>A0A0K1PNL6</accession>
<dbReference type="GO" id="GO:0005524">
    <property type="term" value="F:ATP binding"/>
    <property type="evidence" value="ECO:0007669"/>
    <property type="project" value="UniProtKB-KW"/>
</dbReference>
<keyword evidence="6" id="KW-0472">Membrane</keyword>
<reference evidence="8 9" key="1">
    <citation type="submission" date="2015-08" db="EMBL/GenBank/DDBJ databases">
        <authorList>
            <person name="Babu N.S."/>
            <person name="Beckwith C.J."/>
            <person name="Beseler K.G."/>
            <person name="Brison A."/>
            <person name="Carone J.V."/>
            <person name="Caskin T.P."/>
            <person name="Diamond M."/>
            <person name="Durham M.E."/>
            <person name="Foxe J.M."/>
            <person name="Go M."/>
            <person name="Henderson B.A."/>
            <person name="Jones I.B."/>
            <person name="McGettigan J.A."/>
            <person name="Micheletti S.J."/>
            <person name="Nasrallah M.E."/>
            <person name="Ortiz D."/>
            <person name="Piller C.R."/>
            <person name="Privatt S.R."/>
            <person name="Schneider S.L."/>
            <person name="Sharp S."/>
            <person name="Smith T.C."/>
            <person name="Stanton J.D."/>
            <person name="Ullery H.E."/>
            <person name="Wilson R.J."/>
            <person name="Serrano M.G."/>
            <person name="Buck G."/>
            <person name="Lee V."/>
            <person name="Wang Y."/>
            <person name="Carvalho R."/>
            <person name="Voegtly L."/>
            <person name="Shi R."/>
            <person name="Duckworth R."/>
            <person name="Johnson A."/>
            <person name="Loviza R."/>
            <person name="Walstead R."/>
            <person name="Shah Z."/>
            <person name="Kiflezghi M."/>
            <person name="Wade K."/>
            <person name="Ball S.L."/>
            <person name="Bradley K.W."/>
            <person name="Asai D.J."/>
            <person name="Bowman C.A."/>
            <person name="Russell D.A."/>
            <person name="Pope W.H."/>
            <person name="Jacobs-Sera D."/>
            <person name="Hendrix R.W."/>
            <person name="Hatfull G.F."/>
        </authorList>
    </citation>
    <scope>NUCLEOTIDE SEQUENCE [LARGE SCALE GENOMIC DNA]</scope>
    <source>
        <strain evidence="8 9">DSM 27648</strain>
    </source>
</reference>
<dbReference type="GO" id="GO:0004674">
    <property type="term" value="F:protein serine/threonine kinase activity"/>
    <property type="evidence" value="ECO:0007669"/>
    <property type="project" value="UniProtKB-KW"/>
</dbReference>
<feature type="compositionally biased region" description="Low complexity" evidence="5">
    <location>
        <begin position="373"/>
        <end position="383"/>
    </location>
</feature>
<evidence type="ECO:0000313" key="9">
    <source>
        <dbReference type="Proteomes" id="UP000064967"/>
    </source>
</evidence>
<dbReference type="InterPro" id="IPR011009">
    <property type="entry name" value="Kinase-like_dom_sf"/>
</dbReference>
<dbReference type="CDD" id="cd14014">
    <property type="entry name" value="STKc_PknB_like"/>
    <property type="match status" value="1"/>
</dbReference>
<evidence type="ECO:0000256" key="4">
    <source>
        <dbReference type="ARBA" id="ARBA00022840"/>
    </source>
</evidence>
<evidence type="ECO:0000313" key="8">
    <source>
        <dbReference type="EMBL" id="AKU94699.1"/>
    </source>
</evidence>
<dbReference type="PROSITE" id="PS00108">
    <property type="entry name" value="PROTEIN_KINASE_ST"/>
    <property type="match status" value="1"/>
</dbReference>
<dbReference type="KEGG" id="llu:AKJ09_01363"/>
<dbReference type="Pfam" id="PF00069">
    <property type="entry name" value="Pkinase"/>
    <property type="match status" value="1"/>
</dbReference>
<dbReference type="InterPro" id="IPR000719">
    <property type="entry name" value="Prot_kinase_dom"/>
</dbReference>
<evidence type="ECO:0000259" key="7">
    <source>
        <dbReference type="PROSITE" id="PS50011"/>
    </source>
</evidence>
<evidence type="ECO:0000256" key="5">
    <source>
        <dbReference type="SAM" id="MobiDB-lite"/>
    </source>
</evidence>
<dbReference type="AlphaFoldDB" id="A0A0K1PNL6"/>
<dbReference type="EMBL" id="CP012333">
    <property type="protein sequence ID" value="AKU94699.1"/>
    <property type="molecule type" value="Genomic_DNA"/>
</dbReference>
<keyword evidence="1" id="KW-0808">Transferase</keyword>
<dbReference type="SUPFAM" id="SSF56112">
    <property type="entry name" value="Protein kinase-like (PK-like)"/>
    <property type="match status" value="1"/>
</dbReference>
<feature type="transmembrane region" description="Helical" evidence="6">
    <location>
        <begin position="302"/>
        <end position="322"/>
    </location>
</feature>
<keyword evidence="3 8" id="KW-0418">Kinase</keyword>
<keyword evidence="4" id="KW-0067">ATP-binding</keyword>
<keyword evidence="6" id="KW-0812">Transmembrane</keyword>
<evidence type="ECO:0000256" key="2">
    <source>
        <dbReference type="ARBA" id="ARBA00022741"/>
    </source>
</evidence>
<dbReference type="STRING" id="1391654.AKJ09_01363"/>
<name>A0A0K1PNL6_9BACT</name>
<dbReference type="OrthoDB" id="5451015at2"/>
<dbReference type="InterPro" id="IPR008271">
    <property type="entry name" value="Ser/Thr_kinase_AS"/>
</dbReference>
<proteinExistence type="predicted"/>
<dbReference type="SMART" id="SM00220">
    <property type="entry name" value="S_TKc"/>
    <property type="match status" value="1"/>
</dbReference>
<dbReference type="RefSeq" id="WP_146646255.1">
    <property type="nucleotide sequence ID" value="NZ_CP012333.1"/>
</dbReference>
<dbReference type="PANTHER" id="PTHR43289:SF6">
    <property type="entry name" value="SERINE_THREONINE-PROTEIN KINASE NEKL-3"/>
    <property type="match status" value="1"/>
</dbReference>